<accession>A0A381ZXJ9</accession>
<sequence>VEKNVWRGGGIEMTEVTDKQLAKWTKRWNGDAIWDTKDGCSYMGICGAGNASGADIKDKRCKRRQKKWLSGEYYPEGVCIGHYGLPYPNRCPLCNSRKRLNTLWDGFNIDIGCEGCGTIVVNYMLDGVLVDYSNVIPDYKDAVKQLFGVKKYEVVDGVVVLKESK</sequence>
<feature type="non-terminal residue" evidence="1">
    <location>
        <position position="1"/>
    </location>
</feature>
<evidence type="ECO:0000313" key="1">
    <source>
        <dbReference type="EMBL" id="SVA93879.1"/>
    </source>
</evidence>
<gene>
    <name evidence="1" type="ORF">METZ01_LOCUS146733</name>
</gene>
<dbReference type="EMBL" id="UINC01023030">
    <property type="protein sequence ID" value="SVA93879.1"/>
    <property type="molecule type" value="Genomic_DNA"/>
</dbReference>
<dbReference type="AlphaFoldDB" id="A0A381ZXJ9"/>
<reference evidence="1" key="1">
    <citation type="submission" date="2018-05" db="EMBL/GenBank/DDBJ databases">
        <authorList>
            <person name="Lanie J.A."/>
            <person name="Ng W.-L."/>
            <person name="Kazmierczak K.M."/>
            <person name="Andrzejewski T.M."/>
            <person name="Davidsen T.M."/>
            <person name="Wayne K.J."/>
            <person name="Tettelin H."/>
            <person name="Glass J.I."/>
            <person name="Rusch D."/>
            <person name="Podicherti R."/>
            <person name="Tsui H.-C.T."/>
            <person name="Winkler M.E."/>
        </authorList>
    </citation>
    <scope>NUCLEOTIDE SEQUENCE</scope>
</reference>
<protein>
    <submittedName>
        <fullName evidence="1">Uncharacterized protein</fullName>
    </submittedName>
</protein>
<proteinExistence type="predicted"/>
<organism evidence="1">
    <name type="scientific">marine metagenome</name>
    <dbReference type="NCBI Taxonomy" id="408172"/>
    <lineage>
        <taxon>unclassified sequences</taxon>
        <taxon>metagenomes</taxon>
        <taxon>ecological metagenomes</taxon>
    </lineage>
</organism>
<name>A0A381ZXJ9_9ZZZZ</name>